<dbReference type="NCBIfam" id="TIGR03751">
    <property type="entry name" value="conj_TIGR03751"/>
    <property type="match status" value="1"/>
</dbReference>
<evidence type="ECO:0000313" key="1">
    <source>
        <dbReference type="EMBL" id="KGQ61802.1"/>
    </source>
</evidence>
<dbReference type="PROSITE" id="PS51257">
    <property type="entry name" value="PROKAR_LIPOPROTEIN"/>
    <property type="match status" value="1"/>
</dbReference>
<comment type="caution">
    <text evidence="1">The sequence shown here is derived from an EMBL/GenBank/DDBJ whole genome shotgun (WGS) entry which is preliminary data.</text>
</comment>
<dbReference type="InterPro" id="IPR022262">
    <property type="entry name" value="Lipoprot_put"/>
</dbReference>
<evidence type="ECO:0000313" key="2">
    <source>
        <dbReference type="Proteomes" id="UP000030554"/>
    </source>
</evidence>
<accession>A0A0A3A259</accession>
<name>A0A0A3A259_9PAST</name>
<protein>
    <submittedName>
        <fullName evidence="1">Conjugal transfer protein</fullName>
    </submittedName>
</protein>
<sequence length="133" mass="15015">MNMLMKTVTIVICLCGLAACSTSQEKLLPRGEQTMLDLWQKKSGNANLLPTRQNIAQDPVRTVNFEEQASYTRSAENEVKNLFPRLPNPDLVMYIFPHLSDTDEPMPVPGYSTVIPFYSRVQYAQAGERVATY</sequence>
<reference evidence="1 2" key="1">
    <citation type="submission" date="2014-07" db="EMBL/GenBank/DDBJ databases">
        <title>Chaperone-usher fimbriae in a diverse selection of Gallibacterium genomes.</title>
        <authorList>
            <person name="Kudirkiene E."/>
            <person name="Bager R.J."/>
            <person name="Johnson T.J."/>
            <person name="Bojesen A.M."/>
        </authorList>
    </citation>
    <scope>NUCLEOTIDE SEQUENCE [LARGE SCALE GENOMIC DNA]</scope>
    <source>
        <strain evidence="1 2">4895</strain>
    </source>
</reference>
<organism evidence="1 2">
    <name type="scientific">Gallibacterium anatis 4895</name>
    <dbReference type="NCBI Taxonomy" id="1396510"/>
    <lineage>
        <taxon>Bacteria</taxon>
        <taxon>Pseudomonadati</taxon>
        <taxon>Pseudomonadota</taxon>
        <taxon>Gammaproteobacteria</taxon>
        <taxon>Pasteurellales</taxon>
        <taxon>Pasteurellaceae</taxon>
        <taxon>Gallibacterium</taxon>
    </lineage>
</organism>
<dbReference type="Proteomes" id="UP000030554">
    <property type="component" value="Unassembled WGS sequence"/>
</dbReference>
<proteinExistence type="predicted"/>
<dbReference type="EMBL" id="JPJQ01000030">
    <property type="protein sequence ID" value="KGQ61802.1"/>
    <property type="molecule type" value="Genomic_DNA"/>
</dbReference>
<dbReference type="AlphaFoldDB" id="A0A0A3A259"/>
<gene>
    <name evidence="1" type="ORF">IO48_06655</name>
</gene>